<evidence type="ECO:0000313" key="1">
    <source>
        <dbReference type="EMBL" id="CVI63556.1"/>
    </source>
</evidence>
<gene>
    <name evidence="1" type="ORF">AGR7A_pAt20278</name>
</gene>
<accession>A0A1S7U9I0</accession>
<evidence type="ECO:0000313" key="2">
    <source>
        <dbReference type="Proteomes" id="UP000192140"/>
    </source>
</evidence>
<dbReference type="EMBL" id="FCNP01000049">
    <property type="protein sequence ID" value="CVI63556.1"/>
    <property type="molecule type" value="Genomic_DNA"/>
</dbReference>
<dbReference type="AlphaFoldDB" id="A0A1S7U9I0"/>
<sequence>MTMKTSCRRCANSIADDYLTAAAAKEDTKDGLNVCAGVVHCILRISAAEPLPFPAPRPNGLRRVSTRNSDL</sequence>
<protein>
    <submittedName>
        <fullName evidence="1">Uncharacterized protein</fullName>
    </submittedName>
</protein>
<reference evidence="1" key="1">
    <citation type="submission" date="2016-01" db="EMBL/GenBank/DDBJ databases">
        <authorList>
            <person name="Regsiter A."/>
            <person name="william w."/>
        </authorList>
    </citation>
    <scope>NUCLEOTIDE SEQUENCE</scope>
    <source>
        <strain evidence="1">NCPPB 1641</strain>
    </source>
</reference>
<name>A0A1S7U9I0_9HYPH</name>
<dbReference type="Proteomes" id="UP000192140">
    <property type="component" value="Unassembled WGS sequence"/>
</dbReference>
<proteinExistence type="predicted"/>
<organism evidence="1 2">
    <name type="scientific">Agrobacterium deltaense NCPPB 1641</name>
    <dbReference type="NCBI Taxonomy" id="1183425"/>
    <lineage>
        <taxon>Bacteria</taxon>
        <taxon>Pseudomonadati</taxon>
        <taxon>Pseudomonadota</taxon>
        <taxon>Alphaproteobacteria</taxon>
        <taxon>Hyphomicrobiales</taxon>
        <taxon>Rhizobiaceae</taxon>
        <taxon>Rhizobium/Agrobacterium group</taxon>
        <taxon>Agrobacterium</taxon>
    </lineage>
</organism>
<keyword evidence="2" id="KW-1185">Reference proteome</keyword>
<comment type="caution">
    <text evidence="1">The sequence shown here is derived from an EMBL/GenBank/DDBJ whole genome shotgun (WGS) entry which is preliminary data.</text>
</comment>